<keyword evidence="3" id="KW-0472">Membrane</keyword>
<reference evidence="4 5" key="1">
    <citation type="journal article" date="2018" name="Cell">
        <title>The Chara Genome: Secondary Complexity and Implications for Plant Terrestrialization.</title>
        <authorList>
            <person name="Nishiyama T."/>
            <person name="Sakayama H."/>
            <person name="Vries J.D."/>
            <person name="Buschmann H."/>
            <person name="Saint-Marcoux D."/>
            <person name="Ullrich K.K."/>
            <person name="Haas F.B."/>
            <person name="Vanderstraeten L."/>
            <person name="Becker D."/>
            <person name="Lang D."/>
            <person name="Vosolsobe S."/>
            <person name="Rombauts S."/>
            <person name="Wilhelmsson P.K.I."/>
            <person name="Janitza P."/>
            <person name="Kern R."/>
            <person name="Heyl A."/>
            <person name="Rumpler F."/>
            <person name="Villalobos L.I.A.C."/>
            <person name="Clay J.M."/>
            <person name="Skokan R."/>
            <person name="Toyoda A."/>
            <person name="Suzuki Y."/>
            <person name="Kagoshima H."/>
            <person name="Schijlen E."/>
            <person name="Tajeshwar N."/>
            <person name="Catarino B."/>
            <person name="Hetherington A.J."/>
            <person name="Saltykova A."/>
            <person name="Bonnot C."/>
            <person name="Breuninger H."/>
            <person name="Symeonidi A."/>
            <person name="Radhakrishnan G.V."/>
            <person name="Van Nieuwerburgh F."/>
            <person name="Deforce D."/>
            <person name="Chang C."/>
            <person name="Karol K.G."/>
            <person name="Hedrich R."/>
            <person name="Ulvskov P."/>
            <person name="Glockner G."/>
            <person name="Delwiche C.F."/>
            <person name="Petrasek J."/>
            <person name="Van de Peer Y."/>
            <person name="Friml J."/>
            <person name="Beilby M."/>
            <person name="Dolan L."/>
            <person name="Kohara Y."/>
            <person name="Sugano S."/>
            <person name="Fujiyama A."/>
            <person name="Delaux P.-M."/>
            <person name="Quint M."/>
            <person name="TheiBen G."/>
            <person name="Hagemann M."/>
            <person name="Harholt J."/>
            <person name="Dunand C."/>
            <person name="Zachgo S."/>
            <person name="Langdale J."/>
            <person name="Maumus F."/>
            <person name="Straeten D.V.D."/>
            <person name="Gould S.B."/>
            <person name="Rensing S.A."/>
        </authorList>
    </citation>
    <scope>NUCLEOTIDE SEQUENCE [LARGE SCALE GENOMIC DNA]</scope>
    <source>
        <strain evidence="4 5">S276</strain>
    </source>
</reference>
<feature type="region of interest" description="Disordered" evidence="2">
    <location>
        <begin position="160"/>
        <end position="184"/>
    </location>
</feature>
<keyword evidence="3" id="KW-1133">Transmembrane helix</keyword>
<feature type="compositionally biased region" description="Acidic residues" evidence="2">
    <location>
        <begin position="175"/>
        <end position="184"/>
    </location>
</feature>
<keyword evidence="5" id="KW-1185">Reference proteome</keyword>
<comment type="caution">
    <text evidence="4">The sequence shown here is derived from an EMBL/GenBank/DDBJ whole genome shotgun (WGS) entry which is preliminary data.</text>
</comment>
<proteinExistence type="predicted"/>
<keyword evidence="3" id="KW-0812">Transmembrane</keyword>
<dbReference type="AlphaFoldDB" id="A0A388KA15"/>
<dbReference type="STRING" id="69332.A0A388KA15"/>
<feature type="coiled-coil region" evidence="1">
    <location>
        <begin position="259"/>
        <end position="339"/>
    </location>
</feature>
<protein>
    <submittedName>
        <fullName evidence="4">Uncharacterized protein</fullName>
    </submittedName>
</protein>
<keyword evidence="1" id="KW-0175">Coiled coil</keyword>
<dbReference type="PANTHER" id="PTHR36383:SF1">
    <property type="entry name" value="PROTEIN, PUTATIVE-RELATED"/>
    <property type="match status" value="1"/>
</dbReference>
<evidence type="ECO:0000256" key="2">
    <source>
        <dbReference type="SAM" id="MobiDB-lite"/>
    </source>
</evidence>
<feature type="transmembrane region" description="Helical" evidence="3">
    <location>
        <begin position="394"/>
        <end position="415"/>
    </location>
</feature>
<dbReference type="PANTHER" id="PTHR36383">
    <property type="entry name" value="OS09G0529350 PROTEIN"/>
    <property type="match status" value="1"/>
</dbReference>
<dbReference type="OrthoDB" id="198474at2759"/>
<evidence type="ECO:0000313" key="5">
    <source>
        <dbReference type="Proteomes" id="UP000265515"/>
    </source>
</evidence>
<dbReference type="Gramene" id="GBG66861">
    <property type="protein sequence ID" value="GBG66861"/>
    <property type="gene ID" value="CBR_g70738"/>
</dbReference>
<accession>A0A388KA15</accession>
<organism evidence="4 5">
    <name type="scientific">Chara braunii</name>
    <name type="common">Braun's stonewort</name>
    <dbReference type="NCBI Taxonomy" id="69332"/>
    <lineage>
        <taxon>Eukaryota</taxon>
        <taxon>Viridiplantae</taxon>
        <taxon>Streptophyta</taxon>
        <taxon>Charophyceae</taxon>
        <taxon>Charales</taxon>
        <taxon>Characeae</taxon>
        <taxon>Chara</taxon>
    </lineage>
</organism>
<feature type="region of interest" description="Disordered" evidence="2">
    <location>
        <begin position="26"/>
        <end position="60"/>
    </location>
</feature>
<evidence type="ECO:0000256" key="1">
    <source>
        <dbReference type="SAM" id="Coils"/>
    </source>
</evidence>
<sequence length="514" mass="55234">MACRAGCCVSARLNLCDRAEFPIASSGEGQHSGSPHGWGMPSSRSRRLYQRAQGSPPLPVSRRQKCSFFAAAKGGDTCHPLSSSSPVHFMSVSVSPSGSLCSLCGRRGLALVAEKGQEGMAVSGRRPLVVGKPISGGKSMKGRALRSSICDGISINRRRRRRTTSDVGVGREGDFNEQDAEEEEEVEWASKELVREVNAKDNLSADSSSQTLLRDLAAAQERVTAQRNAREGGMTQTEKALSGVDFDDLTEKILKDESAQALLRDLAAAQERVEKAKRAMEEVERLEREGSTENSSRLLNGEALSARVEAEIGDADRRVAELEQEVRAAEAAVAAAERGLVEARAGTSLRSPKWESMQIDENRERIESGKTAAVAAVAGLIASLPVAVNEELPLTAIIFTEVVVAISCALFGITYRYAVRRDAGNIELKSGIVAAFGLVRGLAQLDSTVQLFQSSSSPMQAEVFRQQLLKSGLDIGEGIILMAFAAAAIEICQRNGYLHPFPTRQSSNLTRKGS</sequence>
<evidence type="ECO:0000313" key="4">
    <source>
        <dbReference type="EMBL" id="GBG66861.1"/>
    </source>
</evidence>
<dbReference type="EMBL" id="BFEA01000079">
    <property type="protein sequence ID" value="GBG66861.1"/>
    <property type="molecule type" value="Genomic_DNA"/>
</dbReference>
<dbReference type="Proteomes" id="UP000265515">
    <property type="component" value="Unassembled WGS sequence"/>
</dbReference>
<evidence type="ECO:0000256" key="3">
    <source>
        <dbReference type="SAM" id="Phobius"/>
    </source>
</evidence>
<name>A0A388KA15_CHABU</name>
<gene>
    <name evidence="4" type="ORF">CBR_g70738</name>
</gene>